<gene>
    <name evidence="4" type="primary">LOC117209361</name>
</gene>
<dbReference type="Pfam" id="PF14977">
    <property type="entry name" value="FAM194"/>
    <property type="match status" value="1"/>
</dbReference>
<dbReference type="GeneID" id="117209361"/>
<organism evidence="3 4">
    <name type="scientific">Bombus bifarius</name>
    <dbReference type="NCBI Taxonomy" id="103933"/>
    <lineage>
        <taxon>Eukaryota</taxon>
        <taxon>Metazoa</taxon>
        <taxon>Ecdysozoa</taxon>
        <taxon>Arthropoda</taxon>
        <taxon>Hexapoda</taxon>
        <taxon>Insecta</taxon>
        <taxon>Pterygota</taxon>
        <taxon>Neoptera</taxon>
        <taxon>Endopterygota</taxon>
        <taxon>Hymenoptera</taxon>
        <taxon>Apocrita</taxon>
        <taxon>Aculeata</taxon>
        <taxon>Apoidea</taxon>
        <taxon>Anthophila</taxon>
        <taxon>Apidae</taxon>
        <taxon>Bombus</taxon>
        <taxon>Pyrobombus</taxon>
    </lineage>
</organism>
<dbReference type="InterPro" id="IPR029281">
    <property type="entry name" value="FAM194_C"/>
</dbReference>
<dbReference type="Proteomes" id="UP000515164">
    <property type="component" value="Unplaced"/>
</dbReference>
<accession>A0A6P8MY70</accession>
<protein>
    <submittedName>
        <fullName evidence="4">Uncharacterized protein LOC117209361</fullName>
    </submittedName>
</protein>
<dbReference type="AlphaFoldDB" id="A0A6P8MY70"/>
<feature type="domain" description="FAM194 C-terminal" evidence="2">
    <location>
        <begin position="64"/>
        <end position="140"/>
    </location>
</feature>
<evidence type="ECO:0000256" key="1">
    <source>
        <dbReference type="SAM" id="MobiDB-lite"/>
    </source>
</evidence>
<name>A0A6P8MY70_9HYME</name>
<feature type="compositionally biased region" description="Polar residues" evidence="1">
    <location>
        <begin position="1"/>
        <end position="27"/>
    </location>
</feature>
<evidence type="ECO:0000313" key="4">
    <source>
        <dbReference type="RefSeq" id="XP_033307205.1"/>
    </source>
</evidence>
<dbReference type="KEGG" id="bbif:117209361"/>
<proteinExistence type="predicted"/>
<feature type="compositionally biased region" description="Basic and acidic residues" evidence="1">
    <location>
        <begin position="29"/>
        <end position="44"/>
    </location>
</feature>
<reference evidence="4" key="1">
    <citation type="submission" date="2025-08" db="UniProtKB">
        <authorList>
            <consortium name="RefSeq"/>
        </authorList>
    </citation>
    <scope>IDENTIFICATION</scope>
    <source>
        <tissue evidence="4">Muscle</tissue>
    </source>
</reference>
<dbReference type="RefSeq" id="XP_033307205.1">
    <property type="nucleotide sequence ID" value="XM_033451314.1"/>
</dbReference>
<keyword evidence="3" id="KW-1185">Reference proteome</keyword>
<evidence type="ECO:0000259" key="2">
    <source>
        <dbReference type="Pfam" id="PF14977"/>
    </source>
</evidence>
<evidence type="ECO:0000313" key="3">
    <source>
        <dbReference type="Proteomes" id="UP000515164"/>
    </source>
</evidence>
<sequence length="190" mass="22109">MNSNMHLCSTQNPFSSASVKASTSPASPRNKEKKVEELKPVVPEHDDEEEEVESGYVEEKKQIRSDDTHHFRPIHLNVNDHVGLKIFNRTNIILRFLADKKSIRIQLGTILNLNEEVESYFVDASLKHGMLKCKFEELLPSRSKLDMIMDGIAEKIQKVRRSARYRELMMAKYRPLLRVWKMSGTRCRPR</sequence>
<feature type="region of interest" description="Disordered" evidence="1">
    <location>
        <begin position="1"/>
        <end position="59"/>
    </location>
</feature>